<protein>
    <recommendedName>
        <fullName evidence="2">DUF7024 domain-containing protein</fullName>
    </recommendedName>
</protein>
<keyword evidence="1" id="KW-0812">Transmembrane</keyword>
<feature type="transmembrane region" description="Helical" evidence="1">
    <location>
        <begin position="373"/>
        <end position="400"/>
    </location>
</feature>
<feature type="transmembrane region" description="Helical" evidence="1">
    <location>
        <begin position="276"/>
        <end position="295"/>
    </location>
</feature>
<dbReference type="Proteomes" id="UP000809349">
    <property type="component" value="Unassembled WGS sequence"/>
</dbReference>
<keyword evidence="1" id="KW-0472">Membrane</keyword>
<evidence type="ECO:0000256" key="1">
    <source>
        <dbReference type="SAM" id="Phobius"/>
    </source>
</evidence>
<reference evidence="3 4" key="1">
    <citation type="submission" date="2021-01" db="EMBL/GenBank/DDBJ databases">
        <authorList>
            <person name="Ruan W."/>
            <person name="Khan S.A."/>
            <person name="Jeon C.O."/>
        </authorList>
    </citation>
    <scope>NUCLEOTIDE SEQUENCE [LARGE SCALE GENOMIC DNA]</scope>
    <source>
        <strain evidence="3 4">R798</strain>
    </source>
</reference>
<organism evidence="3 4">
    <name type="scientific">Massilia soli</name>
    <dbReference type="NCBI Taxonomy" id="2792854"/>
    <lineage>
        <taxon>Bacteria</taxon>
        <taxon>Pseudomonadati</taxon>
        <taxon>Pseudomonadota</taxon>
        <taxon>Betaproteobacteria</taxon>
        <taxon>Burkholderiales</taxon>
        <taxon>Oxalobacteraceae</taxon>
        <taxon>Telluria group</taxon>
        <taxon>Massilia</taxon>
    </lineage>
</organism>
<evidence type="ECO:0000313" key="4">
    <source>
        <dbReference type="Proteomes" id="UP000809349"/>
    </source>
</evidence>
<feature type="transmembrane region" description="Helical" evidence="1">
    <location>
        <begin position="345"/>
        <end position="361"/>
    </location>
</feature>
<feature type="transmembrane region" description="Helical" evidence="1">
    <location>
        <begin position="420"/>
        <end position="453"/>
    </location>
</feature>
<reference evidence="3 4" key="2">
    <citation type="submission" date="2021-08" db="EMBL/GenBank/DDBJ databases">
        <title>Massilia sp. R798.</title>
        <authorList>
            <person name="Baek J.H."/>
            <person name="Jung H.S."/>
            <person name="Kim K.R."/>
            <person name="Jeon C.O."/>
        </authorList>
    </citation>
    <scope>NUCLEOTIDE SEQUENCE [LARGE SCALE GENOMIC DNA]</scope>
    <source>
        <strain evidence="3 4">R798</strain>
    </source>
</reference>
<feature type="transmembrane region" description="Helical" evidence="1">
    <location>
        <begin position="93"/>
        <end position="110"/>
    </location>
</feature>
<name>A0ABS7STP6_9BURK</name>
<feature type="transmembrane region" description="Helical" evidence="1">
    <location>
        <begin position="307"/>
        <end position="330"/>
    </location>
</feature>
<keyword evidence="4" id="KW-1185">Reference proteome</keyword>
<gene>
    <name evidence="3" type="ORF">I4X03_018790</name>
</gene>
<dbReference type="EMBL" id="JAFBIL020000007">
    <property type="protein sequence ID" value="MBZ2209321.1"/>
    <property type="molecule type" value="Genomic_DNA"/>
</dbReference>
<feature type="transmembrane region" description="Helical" evidence="1">
    <location>
        <begin position="117"/>
        <end position="137"/>
    </location>
</feature>
<proteinExistence type="predicted"/>
<sequence length="703" mass="76164">MTLFSRARINSMTGLLRDRRWEIGFGMALLIILAYIARRHGSTYPSVFADEQIYSHFARLLPLDEVTIPSYLYLSVYGLTNACGEGFLRCARYINLLFFIGSAPFIYLATRTVAAKPLAIFVALLCVAAPTSTYTGYFMPESMYFFGFAVLTWLSLAPLRMHWAIHAALAGAVLGLMTLVKVHALFLVPALALFMAYLGWSRSPGAAGLGRGLLAAIASVAAVFVAKFIAGFLFVGQDGLQVLGSFYGNQASDGVSAGASVLTLLPAAWFSLQGHLMSLVMIFALPIAMMAWHGLSSRARASAGPQVSALMAYALLMLGAAIALTVFYTASTAGYGPLDGKRLHARYYTFALILPLMIAAARTGTGWRQPRALLPWAIAALLSAAIIHAATALPASYLFMVADGPEIVAFGLGKPGSIAAVLLALQIAVLALWCMSRALGAMAFILVFMPLFIMNGERMIAPYMAQNRNANAYDNAGMYARKHLSPEQRNGVRIVGDNLGELLRARFHVDARHADAVVLPSGSQIERYSLPRHRSWLLVIGDYKLPQGVEPVFKTAEFSLAATPLSNRALGEAKLSGPLDNALLAGAEGLAGPEEWGRWSNDDQVRLHFKSALPKRLNLFLTMRAFGPNLGKEFVVRVDGAEQRVKLPALQEEIFLQFETDGTQQTVTIEVPQAVSPKELGWSEDIRRLGLGLGRVEIGTPEN</sequence>
<dbReference type="InterPro" id="IPR054288">
    <property type="entry name" value="DUF7024"/>
</dbReference>
<dbReference type="RefSeq" id="WP_223469786.1">
    <property type="nucleotide sequence ID" value="NZ_JAFBIL020000007.1"/>
</dbReference>
<accession>A0ABS7STP6</accession>
<comment type="caution">
    <text evidence="3">The sequence shown here is derived from an EMBL/GenBank/DDBJ whole genome shotgun (WGS) entry which is preliminary data.</text>
</comment>
<evidence type="ECO:0000259" key="2">
    <source>
        <dbReference type="Pfam" id="PF22895"/>
    </source>
</evidence>
<dbReference type="Pfam" id="PF22895">
    <property type="entry name" value="DUF7024"/>
    <property type="match status" value="1"/>
</dbReference>
<keyword evidence="1" id="KW-1133">Transmembrane helix</keyword>
<evidence type="ECO:0000313" key="3">
    <source>
        <dbReference type="EMBL" id="MBZ2209321.1"/>
    </source>
</evidence>
<feature type="transmembrane region" description="Helical" evidence="1">
    <location>
        <begin position="212"/>
        <end position="235"/>
    </location>
</feature>
<feature type="transmembrane region" description="Helical" evidence="1">
    <location>
        <begin position="173"/>
        <end position="200"/>
    </location>
</feature>
<feature type="transmembrane region" description="Helical" evidence="1">
    <location>
        <begin position="21"/>
        <end position="37"/>
    </location>
</feature>
<feature type="domain" description="DUF7024" evidence="2">
    <location>
        <begin position="587"/>
        <end position="698"/>
    </location>
</feature>
<feature type="transmembrane region" description="Helical" evidence="1">
    <location>
        <begin position="143"/>
        <end position="161"/>
    </location>
</feature>